<dbReference type="EMBL" id="RCHS01000722">
    <property type="protein sequence ID" value="RMX57170.1"/>
    <property type="molecule type" value="Genomic_DNA"/>
</dbReference>
<organism evidence="1 2">
    <name type="scientific">Pocillopora damicornis</name>
    <name type="common">Cauliflower coral</name>
    <name type="synonym">Millepora damicornis</name>
    <dbReference type="NCBI Taxonomy" id="46731"/>
    <lineage>
        <taxon>Eukaryota</taxon>
        <taxon>Metazoa</taxon>
        <taxon>Cnidaria</taxon>
        <taxon>Anthozoa</taxon>
        <taxon>Hexacorallia</taxon>
        <taxon>Scleractinia</taxon>
        <taxon>Astrocoeniina</taxon>
        <taxon>Pocilloporidae</taxon>
        <taxon>Pocillopora</taxon>
    </lineage>
</organism>
<dbReference type="AlphaFoldDB" id="A0A3M6UU48"/>
<name>A0A3M6UU48_POCDA</name>
<protein>
    <submittedName>
        <fullName evidence="1">Uncharacterized protein</fullName>
    </submittedName>
</protein>
<keyword evidence="2" id="KW-1185">Reference proteome</keyword>
<proteinExistence type="predicted"/>
<gene>
    <name evidence="1" type="ORF">pdam_00022588</name>
</gene>
<comment type="caution">
    <text evidence="1">The sequence shown here is derived from an EMBL/GenBank/DDBJ whole genome shotgun (WGS) entry which is preliminary data.</text>
</comment>
<accession>A0A3M6UU48</accession>
<reference evidence="1 2" key="1">
    <citation type="journal article" date="2018" name="Sci. Rep.">
        <title>Comparative analysis of the Pocillopora damicornis genome highlights role of immune system in coral evolution.</title>
        <authorList>
            <person name="Cunning R."/>
            <person name="Bay R.A."/>
            <person name="Gillette P."/>
            <person name="Baker A.C."/>
            <person name="Traylor-Knowles N."/>
        </authorList>
    </citation>
    <scope>NUCLEOTIDE SEQUENCE [LARGE SCALE GENOMIC DNA]</scope>
    <source>
        <strain evidence="1">RSMAS</strain>
        <tissue evidence="1">Whole animal</tissue>
    </source>
</reference>
<dbReference type="Proteomes" id="UP000275408">
    <property type="component" value="Unassembled WGS sequence"/>
</dbReference>
<evidence type="ECO:0000313" key="2">
    <source>
        <dbReference type="Proteomes" id="UP000275408"/>
    </source>
</evidence>
<evidence type="ECO:0000313" key="1">
    <source>
        <dbReference type="EMBL" id="RMX57170.1"/>
    </source>
</evidence>
<dbReference type="OrthoDB" id="5983025at2759"/>
<sequence>MEAIRRKLDETDDIAEVINLMQNLSIPMKACKNIENMKERILAHLSSRKDNRLACNEVISEAQLMDKKKSLALLDYYAEVEREIRGLDATFLDLLKTSEGDVLSKIKTRMKRMEDRDYVVLVAGEYL</sequence>